<feature type="compositionally biased region" description="Basic and acidic residues" evidence="1">
    <location>
        <begin position="1081"/>
        <end position="1090"/>
    </location>
</feature>
<feature type="compositionally biased region" description="Polar residues" evidence="1">
    <location>
        <begin position="1021"/>
        <end position="1032"/>
    </location>
</feature>
<feature type="region of interest" description="Disordered" evidence="1">
    <location>
        <begin position="757"/>
        <end position="776"/>
    </location>
</feature>
<dbReference type="Pfam" id="PF24912">
    <property type="entry name" value="SH3_TNRC18"/>
    <property type="match status" value="1"/>
</dbReference>
<feature type="compositionally biased region" description="Low complexity" evidence="1">
    <location>
        <begin position="1549"/>
        <end position="1561"/>
    </location>
</feature>
<feature type="region of interest" description="Disordered" evidence="1">
    <location>
        <begin position="1199"/>
        <end position="1240"/>
    </location>
</feature>
<name>A0A9J6CE54_POLVA</name>
<comment type="caution">
    <text evidence="3">The sequence shown here is derived from an EMBL/GenBank/DDBJ whole genome shotgun (WGS) entry which is preliminary data.</text>
</comment>
<feature type="region of interest" description="Disordered" evidence="1">
    <location>
        <begin position="916"/>
        <end position="955"/>
    </location>
</feature>
<feature type="compositionally biased region" description="Polar residues" evidence="1">
    <location>
        <begin position="1409"/>
        <end position="1418"/>
    </location>
</feature>
<sequence length="1757" mass="193509">MLGNGAPRIGPSATNSAAGSTSTNDLNSQHQAQFNRGIWPAGTTTFQTNGITVPITDSTSIFAPGFTQTAAAASSSPFIPTLPFEFVKNWNTGVGFSQANSSIFVQSHTATAAADFLNCTTSAASATITTAPSSIKKSVDIGKWEAAASLIEPLQIHLPLTSFNTTTAPAIKSENISSGSSSSSTSSKTPTSSCNSSGSGYKKNSSKSSKGIKNINDCILNLHQHHQNKSNEGTKLEISGTGCSRTLPIAWNSNLHTDGTGTTGTLLQIKREPCQVSEVTTSNNLLATTSFSAGTPTIIKIEQKSPTSTSQSNIASITSSSVNMDSGNNNSGHIGATTSQAIPIGIAVGRQRLQETTTTSQTTSASHLQAKDLNRFGLGLDLGCAATPNLSQNMFFTGTTIPLTDVMHQNHQSVAMNRTPPTLFQYPTMPMEIPTTLPPPVGFQLVRDPSTGQFLFLPAATTIVTLDKINISCIEPIPQALVWPTFPQATASTTAGLQPPHLLLPPLQQSLQPPPPLALLGSDYLTASTTLHQSHLQHTSTHSTRLVALTSDTSKRTKTQQTTTTVPLPLPAAHALIKIEDGGHHHHQPTATTAAIFEQEKSIQTASIATAVQTPTEISGQLFYQHPGLIQIAPQSQPTVTVPTSAITMESTECRHLSSPPPLQLTAAAQAAIAAHSANASISDTQLSHIVQQQHQPEVQDANIQTSPIMSEDDNSSGHDGVMVETNVAEFCDEESQEHNEKPIVKLNEPEVTREEIAEHRESVPDTSVTSSSLIVNIKQQIESPDTSEMISKDNDAEPSQSQQLEEQREPVDLSGLQLLSNSIDVFQKKIIKQEPNDQLQITSPTIASTTITPPISEIAARIEEKPLVEIPKGIPEDLGGLNLLCALAEQRLEEDFQSSGNTPPSPSTEEIEMNLATNSSIKKRKHKVKSSKKKHKEEKKAKKRKHSEDDDELKDEMAASLKRVKTKFDNLPITSVDDVFRLMENDMKEKLANITRQCEEKRRELKQIKSTDGNEKTDSNNEQQQTTTNSAIKPAKVSYSSNTSTPLKFSIIPALSPSFSSSSNSESLVDIPKLSSDTDSGSKDDGSERSKRKFSIPNKNHGDKQGTETIVAKKSKSFVDYILASKQKLPQVTSTQVSSTLTTNSPTIDSWTSSIKNGKASLPFVKQEDQDGRGILKESAFKDERVFSIFGDGNSQKFQASSPLTLPSVSRPQQSFVKHHSSKHKKHKERKRHRDRQRLDSRVKINAEHLKQAKTRVLMAQGGLFYAGTLTPVEPLEVYAITLDGERGNRPHIMPREEILKQAILEIQPKTTAECPPGTRLCAYWSQQYRCLYPGVATIPSSPDSDVDEKYVNVEFDDGDSGRIVLEHIRFLFSDYPIVEYDPNPLQSLNKRKRQSSHAPSSDHDQKITQQSTNEVSLSREERKRLKKIRKEKNRLQSSPDHAQDSFVVEHKKKKKHKCHDDDLCKHRKHKKRRKKNHKKHHHRELEEEDRELQHHVQSAMLISSNDSNNNEEEFDEESSLNESVAQYEIVKKVDQEALIKDDPDTMESSPSTVTESSGSLYTPKKSTSTEKLNRSNESGSKIAAFLPARQLWAWSGKGFKRSTGRVKKQFYRSIQRGKETISVGDSAVFLSTGRPDRPYIGHIESMWETANGHMVVRVKWFYHPEETQGCPNLKYPGALFESPHEDENDVQTISHKCEVLPLEAYVNKFGDDPKQYESIYDNNDTYYLAGSYDPTLYHIKMQQEIPVLHENEKWI</sequence>
<dbReference type="InterPro" id="IPR043151">
    <property type="entry name" value="BAH_sf"/>
</dbReference>
<feature type="compositionally biased region" description="Basic residues" evidence="1">
    <location>
        <begin position="1218"/>
        <end position="1237"/>
    </location>
</feature>
<dbReference type="PANTHER" id="PTHR12505:SF24">
    <property type="entry name" value="PROTEIN WINGED EYE"/>
    <property type="match status" value="1"/>
</dbReference>
<dbReference type="InterPro" id="IPR052429">
    <property type="entry name" value="BAH_domain_protein"/>
</dbReference>
<dbReference type="Gene3D" id="2.30.30.490">
    <property type="match status" value="1"/>
</dbReference>
<feature type="compositionally biased region" description="Basic residues" evidence="1">
    <location>
        <begin position="1467"/>
        <end position="1484"/>
    </location>
</feature>
<evidence type="ECO:0000259" key="2">
    <source>
        <dbReference type="PROSITE" id="PS51038"/>
    </source>
</evidence>
<dbReference type="Proteomes" id="UP001107558">
    <property type="component" value="Chromosome 1"/>
</dbReference>
<evidence type="ECO:0000256" key="1">
    <source>
        <dbReference type="SAM" id="MobiDB-lite"/>
    </source>
</evidence>
<dbReference type="SMART" id="SM00439">
    <property type="entry name" value="BAH"/>
    <property type="match status" value="1"/>
</dbReference>
<dbReference type="InterPro" id="IPR056841">
    <property type="entry name" value="TNRC18_BAHCC1-like_SH3"/>
</dbReference>
<feature type="region of interest" description="Disordered" evidence="1">
    <location>
        <begin position="1504"/>
        <end position="1523"/>
    </location>
</feature>
<dbReference type="Pfam" id="PF21744">
    <property type="entry name" value="BAHCC1-like_Tudor"/>
    <property type="match status" value="1"/>
</dbReference>
<gene>
    <name evidence="3" type="ORF">PVAND_009746</name>
</gene>
<feature type="region of interest" description="Disordered" evidence="1">
    <location>
        <begin position="781"/>
        <end position="811"/>
    </location>
</feature>
<protein>
    <recommendedName>
        <fullName evidence="2">BAH domain-containing protein</fullName>
    </recommendedName>
</protein>
<feature type="compositionally biased region" description="Basic residues" evidence="1">
    <location>
        <begin position="922"/>
        <end position="946"/>
    </location>
</feature>
<feature type="region of interest" description="Disordered" evidence="1">
    <location>
        <begin position="1"/>
        <end position="27"/>
    </location>
</feature>
<feature type="compositionally biased region" description="Basic and acidic residues" evidence="1">
    <location>
        <begin position="1003"/>
        <end position="1020"/>
    </location>
</feature>
<reference evidence="3" key="1">
    <citation type="submission" date="2021-03" db="EMBL/GenBank/DDBJ databases">
        <title>Chromosome level genome of the anhydrobiotic midge Polypedilum vanderplanki.</title>
        <authorList>
            <person name="Yoshida Y."/>
            <person name="Kikawada T."/>
            <person name="Gusev O."/>
        </authorList>
    </citation>
    <scope>NUCLEOTIDE SEQUENCE</scope>
    <source>
        <strain evidence="3">NIAS01</strain>
        <tissue evidence="3">Whole body or cell culture</tissue>
    </source>
</reference>
<dbReference type="InterPro" id="IPR048924">
    <property type="entry name" value="BAHCC1-like_Tudor"/>
</dbReference>
<feature type="region of interest" description="Disordered" evidence="1">
    <location>
        <begin position="1538"/>
        <end position="1578"/>
    </location>
</feature>
<keyword evidence="4" id="KW-1185">Reference proteome</keyword>
<dbReference type="InterPro" id="IPR001025">
    <property type="entry name" value="BAH_dom"/>
</dbReference>
<feature type="region of interest" description="Disordered" evidence="1">
    <location>
        <begin position="174"/>
        <end position="210"/>
    </location>
</feature>
<dbReference type="EMBL" id="JADBJN010000001">
    <property type="protein sequence ID" value="KAG5680223.1"/>
    <property type="molecule type" value="Genomic_DNA"/>
</dbReference>
<feature type="compositionally biased region" description="Polar residues" evidence="1">
    <location>
        <begin position="765"/>
        <end position="776"/>
    </location>
</feature>
<dbReference type="PROSITE" id="PS51038">
    <property type="entry name" value="BAH"/>
    <property type="match status" value="1"/>
</dbReference>
<feature type="compositionally biased region" description="Acidic residues" evidence="1">
    <location>
        <begin position="1511"/>
        <end position="1521"/>
    </location>
</feature>
<dbReference type="PANTHER" id="PTHR12505">
    <property type="entry name" value="PHD FINGER TRANSCRIPTION FACTOR"/>
    <property type="match status" value="1"/>
</dbReference>
<feature type="region of interest" description="Disordered" evidence="1">
    <location>
        <begin position="1389"/>
        <end position="1495"/>
    </location>
</feature>
<proteinExistence type="predicted"/>
<feature type="compositionally biased region" description="Polar residues" evidence="1">
    <location>
        <begin position="1199"/>
        <end position="1217"/>
    </location>
</feature>
<dbReference type="CDD" id="cd04714">
    <property type="entry name" value="BAH_BAHCC1"/>
    <property type="match status" value="1"/>
</dbReference>
<evidence type="ECO:0000313" key="4">
    <source>
        <dbReference type="Proteomes" id="UP001107558"/>
    </source>
</evidence>
<dbReference type="GO" id="GO:0003682">
    <property type="term" value="F:chromatin binding"/>
    <property type="evidence" value="ECO:0007669"/>
    <property type="project" value="InterPro"/>
</dbReference>
<feature type="region of interest" description="Disordered" evidence="1">
    <location>
        <begin position="1003"/>
        <end position="1040"/>
    </location>
</feature>
<evidence type="ECO:0000313" key="3">
    <source>
        <dbReference type="EMBL" id="KAG5680223.1"/>
    </source>
</evidence>
<feature type="compositionally biased region" description="Low complexity" evidence="1">
    <location>
        <begin position="1059"/>
        <end position="1069"/>
    </location>
</feature>
<feature type="compositionally biased region" description="Low complexity" evidence="1">
    <location>
        <begin position="12"/>
        <end position="24"/>
    </location>
</feature>
<feature type="domain" description="BAH" evidence="2">
    <location>
        <begin position="1621"/>
        <end position="1745"/>
    </location>
</feature>
<feature type="compositionally biased region" description="Polar residues" evidence="1">
    <location>
        <begin position="781"/>
        <end position="790"/>
    </location>
</feature>
<dbReference type="Pfam" id="PF01426">
    <property type="entry name" value="BAH"/>
    <property type="match status" value="1"/>
</dbReference>
<feature type="region of interest" description="Disordered" evidence="1">
    <location>
        <begin position="1059"/>
        <end position="1107"/>
    </location>
</feature>
<accession>A0A9J6CE54</accession>
<organism evidence="3 4">
    <name type="scientific">Polypedilum vanderplanki</name>
    <name type="common">Sleeping chironomid midge</name>
    <dbReference type="NCBI Taxonomy" id="319348"/>
    <lineage>
        <taxon>Eukaryota</taxon>
        <taxon>Metazoa</taxon>
        <taxon>Ecdysozoa</taxon>
        <taxon>Arthropoda</taxon>
        <taxon>Hexapoda</taxon>
        <taxon>Insecta</taxon>
        <taxon>Pterygota</taxon>
        <taxon>Neoptera</taxon>
        <taxon>Endopterygota</taxon>
        <taxon>Diptera</taxon>
        <taxon>Nematocera</taxon>
        <taxon>Chironomoidea</taxon>
        <taxon>Chironomidae</taxon>
        <taxon>Chironominae</taxon>
        <taxon>Polypedilum</taxon>
        <taxon>Polypedilum</taxon>
    </lineage>
</organism>
<dbReference type="OrthoDB" id="6426227at2759"/>